<dbReference type="Gene3D" id="1.10.287.470">
    <property type="entry name" value="Helix hairpin bin"/>
    <property type="match status" value="1"/>
</dbReference>
<comment type="similarity">
    <text evidence="1">Belongs to the membrane fusion protein (MFP) (TC 8.A.1) family.</text>
</comment>
<evidence type="ECO:0000256" key="1">
    <source>
        <dbReference type="ARBA" id="ARBA00009477"/>
    </source>
</evidence>
<dbReference type="SUPFAM" id="SSF111369">
    <property type="entry name" value="HlyD-like secretion proteins"/>
    <property type="match status" value="1"/>
</dbReference>
<dbReference type="EMBL" id="VAFL01000023">
    <property type="protein sequence ID" value="TKW64481.1"/>
    <property type="molecule type" value="Genomic_DNA"/>
</dbReference>
<dbReference type="NCBIfam" id="TIGR01730">
    <property type="entry name" value="RND_mfp"/>
    <property type="match status" value="1"/>
</dbReference>
<dbReference type="Gene3D" id="2.40.420.20">
    <property type="match status" value="1"/>
</dbReference>
<accession>A0A533I1H2</accession>
<dbReference type="Gene3D" id="2.40.30.170">
    <property type="match status" value="1"/>
</dbReference>
<proteinExistence type="inferred from homology"/>
<dbReference type="Gene3D" id="2.40.50.100">
    <property type="match status" value="1"/>
</dbReference>
<organism evidence="2 3">
    <name type="scientific">Paracoccus denitrificans</name>
    <dbReference type="NCBI Taxonomy" id="266"/>
    <lineage>
        <taxon>Bacteria</taxon>
        <taxon>Pseudomonadati</taxon>
        <taxon>Pseudomonadota</taxon>
        <taxon>Alphaproteobacteria</taxon>
        <taxon>Rhodobacterales</taxon>
        <taxon>Paracoccaceae</taxon>
        <taxon>Paracoccus</taxon>
    </lineage>
</organism>
<dbReference type="AlphaFoldDB" id="A0A533I1H2"/>
<dbReference type="PANTHER" id="PTHR30469:SF20">
    <property type="entry name" value="EFFLUX RND TRANSPORTER PERIPLASMIC ADAPTOR SUBUNIT"/>
    <property type="match status" value="1"/>
</dbReference>
<evidence type="ECO:0000313" key="2">
    <source>
        <dbReference type="EMBL" id="TKW64481.1"/>
    </source>
</evidence>
<comment type="caution">
    <text evidence="2">The sequence shown here is derived from an EMBL/GenBank/DDBJ whole genome shotgun (WGS) entry which is preliminary data.</text>
</comment>
<evidence type="ECO:0000313" key="3">
    <source>
        <dbReference type="Proteomes" id="UP000315344"/>
    </source>
</evidence>
<sequence>MRAASVQTPATFPPFQVSLRRFLMRSLSLLVSGLLALLCAVPALAQEDLRPAKLMVVQPSQDVVSRRFFGRITARNTVDLSFRAGGQIEKLPIREGEFVKQGDLLGKLDTGPFERAVREAQAQLDQAERQLKRVTELGAGIVPQADIDDARTARDVAQVGYDDAVENLEDAALIAPFDALISQRLADRYATIAAGEPIVRAHDMSEVQIEIKAPEILFRKFGEQPEFAAKARLTHDGPLYPLEFRELTAEATEVGQTYRVSFALTTDTPDHLLPGASATVLTEISRADGNGVVILPASALRFAPDGTAQVLVFAADEGDAQTGTLTAHDVVIEPGSGTSFRMIEGPEHGATIVAAGAAMLSDGDRVRRFGGLSDDGGQP</sequence>
<name>A0A533I1H2_PARDE</name>
<protein>
    <submittedName>
        <fullName evidence="2">Efflux RND transporter periplasmic adaptor subunit</fullName>
    </submittedName>
</protein>
<gene>
    <name evidence="2" type="ORF">DI616_18465</name>
</gene>
<reference evidence="2 3" key="1">
    <citation type="journal article" date="2017" name="Nat. Commun.">
        <title>In situ click chemistry generation of cyclooxygenase-2 inhibitors.</title>
        <authorList>
            <person name="Bhardwaj A."/>
            <person name="Kaur J."/>
            <person name="Wuest M."/>
            <person name="Wuest F."/>
        </authorList>
    </citation>
    <scope>NUCLEOTIDE SEQUENCE [LARGE SCALE GENOMIC DNA]</scope>
    <source>
        <strain evidence="2">S2_012_000_R3_94</strain>
    </source>
</reference>
<dbReference type="InterPro" id="IPR006143">
    <property type="entry name" value="RND_pump_MFP"/>
</dbReference>
<dbReference type="GO" id="GO:1990281">
    <property type="term" value="C:efflux pump complex"/>
    <property type="evidence" value="ECO:0007669"/>
    <property type="project" value="TreeGrafter"/>
</dbReference>
<dbReference type="PANTHER" id="PTHR30469">
    <property type="entry name" value="MULTIDRUG RESISTANCE PROTEIN MDTA"/>
    <property type="match status" value="1"/>
</dbReference>
<dbReference type="Proteomes" id="UP000315344">
    <property type="component" value="Unassembled WGS sequence"/>
</dbReference>
<dbReference type="GO" id="GO:0015562">
    <property type="term" value="F:efflux transmembrane transporter activity"/>
    <property type="evidence" value="ECO:0007669"/>
    <property type="project" value="TreeGrafter"/>
</dbReference>